<comment type="caution">
    <text evidence="8">The sequence shown here is derived from an EMBL/GenBank/DDBJ whole genome shotgun (WGS) entry which is preliminary data.</text>
</comment>
<evidence type="ECO:0008006" key="10">
    <source>
        <dbReference type="Google" id="ProtNLM"/>
    </source>
</evidence>
<dbReference type="InterPro" id="IPR002810">
    <property type="entry name" value="NfeD-like_C"/>
</dbReference>
<feature type="transmembrane region" description="Helical" evidence="5">
    <location>
        <begin position="100"/>
        <end position="123"/>
    </location>
</feature>
<evidence type="ECO:0000256" key="3">
    <source>
        <dbReference type="ARBA" id="ARBA00022989"/>
    </source>
</evidence>
<organism evidence="8 9">
    <name type="scientific">Pullulanibacillus camelliae</name>
    <dbReference type="NCBI Taxonomy" id="1707096"/>
    <lineage>
        <taxon>Bacteria</taxon>
        <taxon>Bacillati</taxon>
        <taxon>Bacillota</taxon>
        <taxon>Bacilli</taxon>
        <taxon>Bacillales</taxon>
        <taxon>Sporolactobacillaceae</taxon>
        <taxon>Pullulanibacillus</taxon>
    </lineage>
</organism>
<dbReference type="RefSeq" id="WP_188695237.1">
    <property type="nucleotide sequence ID" value="NZ_BMIR01000013.1"/>
</dbReference>
<evidence type="ECO:0000256" key="1">
    <source>
        <dbReference type="ARBA" id="ARBA00004141"/>
    </source>
</evidence>
<dbReference type="EMBL" id="BMIR01000013">
    <property type="protein sequence ID" value="GGE46926.1"/>
    <property type="molecule type" value="Genomic_DNA"/>
</dbReference>
<reference evidence="8" key="2">
    <citation type="submission" date="2020-09" db="EMBL/GenBank/DDBJ databases">
        <authorList>
            <person name="Sun Q."/>
            <person name="Zhou Y."/>
        </authorList>
    </citation>
    <scope>NUCLEOTIDE SEQUENCE</scope>
    <source>
        <strain evidence="8">CGMCC 1.15371</strain>
    </source>
</reference>
<comment type="subcellular location">
    <subcellularLocation>
        <location evidence="1">Membrane</location>
        <topology evidence="1">Multi-pass membrane protein</topology>
    </subcellularLocation>
</comment>
<evidence type="ECO:0000259" key="7">
    <source>
        <dbReference type="Pfam" id="PF24961"/>
    </source>
</evidence>
<sequence length="210" mass="22975">MNALDNVMVSFVVIFLASLLMFGEVLVRVKGVFGCISFILFLLYFIHRMAEYSPALMLTLLVVGFALILLDGKLINHGSVAILGLILMLLAVALPTPSIGYGTVVAAAFILGIALSFAFLKVFPARAFWSKITLLDQLSSEQGYNSMNEEYKFLVGKRGKSVTPFRPVGTIEIEGKTYSAITNGTWLESDQKIKVLSVDGTRIVIQADEE</sequence>
<evidence type="ECO:0000256" key="5">
    <source>
        <dbReference type="SAM" id="Phobius"/>
    </source>
</evidence>
<dbReference type="GO" id="GO:0005886">
    <property type="term" value="C:plasma membrane"/>
    <property type="evidence" value="ECO:0007669"/>
    <property type="project" value="TreeGrafter"/>
</dbReference>
<dbReference type="PANTHER" id="PTHR33507:SF3">
    <property type="entry name" value="INNER MEMBRANE PROTEIN YBBJ"/>
    <property type="match status" value="1"/>
</dbReference>
<dbReference type="AlphaFoldDB" id="A0A8J3DV25"/>
<dbReference type="Pfam" id="PF01957">
    <property type="entry name" value="NfeD"/>
    <property type="match status" value="1"/>
</dbReference>
<dbReference type="InterPro" id="IPR056739">
    <property type="entry name" value="NfeD_membrane"/>
</dbReference>
<evidence type="ECO:0000313" key="9">
    <source>
        <dbReference type="Proteomes" id="UP000628775"/>
    </source>
</evidence>
<dbReference type="InterPro" id="IPR012340">
    <property type="entry name" value="NA-bd_OB-fold"/>
</dbReference>
<keyword evidence="3 5" id="KW-1133">Transmembrane helix</keyword>
<keyword evidence="2 5" id="KW-0812">Transmembrane</keyword>
<keyword evidence="9" id="KW-1185">Reference proteome</keyword>
<feature type="transmembrane region" description="Helical" evidence="5">
    <location>
        <begin position="52"/>
        <end position="70"/>
    </location>
</feature>
<proteinExistence type="predicted"/>
<feature type="domain" description="NfeD-like C-terminal" evidence="6">
    <location>
        <begin position="154"/>
        <end position="205"/>
    </location>
</feature>
<keyword evidence="4 5" id="KW-0472">Membrane</keyword>
<reference evidence="8" key="1">
    <citation type="journal article" date="2014" name="Int. J. Syst. Evol. Microbiol.">
        <title>Complete genome sequence of Corynebacterium casei LMG S-19264T (=DSM 44701T), isolated from a smear-ripened cheese.</title>
        <authorList>
            <consortium name="US DOE Joint Genome Institute (JGI-PGF)"/>
            <person name="Walter F."/>
            <person name="Albersmeier A."/>
            <person name="Kalinowski J."/>
            <person name="Ruckert C."/>
        </authorList>
    </citation>
    <scope>NUCLEOTIDE SEQUENCE</scope>
    <source>
        <strain evidence="8">CGMCC 1.15371</strain>
    </source>
</reference>
<gene>
    <name evidence="8" type="ORF">GCM10011391_27210</name>
</gene>
<dbReference type="Proteomes" id="UP000628775">
    <property type="component" value="Unassembled WGS sequence"/>
</dbReference>
<evidence type="ECO:0000256" key="2">
    <source>
        <dbReference type="ARBA" id="ARBA00022692"/>
    </source>
</evidence>
<evidence type="ECO:0000256" key="4">
    <source>
        <dbReference type="ARBA" id="ARBA00023136"/>
    </source>
</evidence>
<evidence type="ECO:0000313" key="8">
    <source>
        <dbReference type="EMBL" id="GGE46926.1"/>
    </source>
</evidence>
<dbReference type="InterPro" id="IPR052165">
    <property type="entry name" value="Membrane_assoc_protease"/>
</dbReference>
<dbReference type="Gene3D" id="2.40.50.140">
    <property type="entry name" value="Nucleic acid-binding proteins"/>
    <property type="match status" value="1"/>
</dbReference>
<dbReference type="Pfam" id="PF24961">
    <property type="entry name" value="NfeD_membrane"/>
    <property type="match status" value="1"/>
</dbReference>
<feature type="domain" description="NfeD integral membrane" evidence="7">
    <location>
        <begin position="9"/>
        <end position="120"/>
    </location>
</feature>
<protein>
    <recommendedName>
        <fullName evidence="10">Nodulation protein NfeD</fullName>
    </recommendedName>
</protein>
<feature type="transmembrane region" description="Helical" evidence="5">
    <location>
        <begin position="6"/>
        <end position="22"/>
    </location>
</feature>
<feature type="transmembrane region" description="Helical" evidence="5">
    <location>
        <begin position="77"/>
        <end position="94"/>
    </location>
</feature>
<dbReference type="PANTHER" id="PTHR33507">
    <property type="entry name" value="INNER MEMBRANE PROTEIN YBBJ"/>
    <property type="match status" value="1"/>
</dbReference>
<evidence type="ECO:0000259" key="6">
    <source>
        <dbReference type="Pfam" id="PF01957"/>
    </source>
</evidence>
<accession>A0A8J3DV25</accession>
<dbReference type="SUPFAM" id="SSF141322">
    <property type="entry name" value="NfeD domain-like"/>
    <property type="match status" value="1"/>
</dbReference>
<name>A0A8J3DV25_9BACL</name>